<sequence>MALEPAPQENQAADPAPEQAVDETVEDPNTGWYPSGDFSASFAATNPEPTLDDLNGVLHALVATPGSDADKAHNLEAGLPGTVVPRTIYNLGIFRPPLGWKRISGPLTVEGNTASATLNASSAGRPTISLRVEFRYLDGRWKLATNSLRNGIDAVGLPIAGAF</sequence>
<accession>A0A6I3KC01</accession>
<comment type="similarity">
    <text evidence="2">Belongs to the MTB12 family.</text>
</comment>
<feature type="region of interest" description="Disordered" evidence="3">
    <location>
        <begin position="1"/>
        <end position="36"/>
    </location>
</feature>
<evidence type="ECO:0000256" key="2">
    <source>
        <dbReference type="ARBA" id="ARBA00093774"/>
    </source>
</evidence>
<comment type="caution">
    <text evidence="5">The sequence shown here is derived from an EMBL/GenBank/DDBJ whole genome shotgun (WGS) entry which is preliminary data.</text>
</comment>
<proteinExistence type="inferred from homology"/>
<reference evidence="5 6" key="1">
    <citation type="submission" date="2019-07" db="EMBL/GenBank/DDBJ databases">
        <title>Draft genome of C. aurimucosum strain 332.</title>
        <authorList>
            <person name="Pacheco L.G.C."/>
            <person name="Aguiar E.R.G.R."/>
            <person name="Barberis C.M."/>
            <person name="Almuzara M.N."/>
            <person name="Traglia G.M."/>
            <person name="Santos C.S."/>
            <person name="Vay C.A."/>
            <person name="Rocha D.J.P.G."/>
        </authorList>
    </citation>
    <scope>NUCLEOTIDE SEQUENCE [LARGE SCALE GENOMIC DNA]</scope>
    <source>
        <strain evidence="5 6">332</strain>
    </source>
</reference>
<dbReference type="EMBL" id="VIOG01000012">
    <property type="protein sequence ID" value="MTD92274.1"/>
    <property type="molecule type" value="Genomic_DNA"/>
</dbReference>
<evidence type="ECO:0000313" key="5">
    <source>
        <dbReference type="EMBL" id="MTD92274.1"/>
    </source>
</evidence>
<gene>
    <name evidence="5" type="ORF">FME68_10520</name>
</gene>
<dbReference type="Proteomes" id="UP000432568">
    <property type="component" value="Unassembled WGS sequence"/>
</dbReference>
<name>A0A6I3KC01_9CORY</name>
<dbReference type="Pfam" id="PF26580">
    <property type="entry name" value="Mtb12_C"/>
    <property type="match status" value="1"/>
</dbReference>
<protein>
    <recommendedName>
        <fullName evidence="4">Low molecular weight antigen MTB12-like C-terminal domain-containing protein</fullName>
    </recommendedName>
</protein>
<evidence type="ECO:0000259" key="4">
    <source>
        <dbReference type="Pfam" id="PF26580"/>
    </source>
</evidence>
<dbReference type="InterPro" id="IPR058644">
    <property type="entry name" value="Mtb12-like_C"/>
</dbReference>
<keyword evidence="1" id="KW-0732">Signal</keyword>
<evidence type="ECO:0000313" key="6">
    <source>
        <dbReference type="Proteomes" id="UP000432568"/>
    </source>
</evidence>
<organism evidence="5 6">
    <name type="scientific">Corynebacterium aurimucosum</name>
    <dbReference type="NCBI Taxonomy" id="169292"/>
    <lineage>
        <taxon>Bacteria</taxon>
        <taxon>Bacillati</taxon>
        <taxon>Actinomycetota</taxon>
        <taxon>Actinomycetes</taxon>
        <taxon>Mycobacteriales</taxon>
        <taxon>Corynebacteriaceae</taxon>
        <taxon>Corynebacterium</taxon>
    </lineage>
</organism>
<evidence type="ECO:0000256" key="1">
    <source>
        <dbReference type="ARBA" id="ARBA00022729"/>
    </source>
</evidence>
<evidence type="ECO:0000256" key="3">
    <source>
        <dbReference type="SAM" id="MobiDB-lite"/>
    </source>
</evidence>
<dbReference type="AlphaFoldDB" id="A0A6I3KC01"/>
<feature type="domain" description="Low molecular weight antigen MTB12-like C-terminal" evidence="4">
    <location>
        <begin position="47"/>
        <end position="157"/>
    </location>
</feature>